<dbReference type="RefSeq" id="WP_090018282.1">
    <property type="nucleotide sequence ID" value="NZ_FNCE01000001.1"/>
</dbReference>
<sequence length="72" mass="7450">MRTLAALGLLIALGATLIGPCYVCLDATLPMWTGMLLSGLTLAFVSGLYLAAPNGTAALISRGHHAFSVYAR</sequence>
<organism evidence="2 3">
    <name type="scientific">Limimonas halophila</name>
    <dbReference type="NCBI Taxonomy" id="1082479"/>
    <lineage>
        <taxon>Bacteria</taxon>
        <taxon>Pseudomonadati</taxon>
        <taxon>Pseudomonadota</taxon>
        <taxon>Alphaproteobacteria</taxon>
        <taxon>Rhodospirillales</taxon>
        <taxon>Rhodovibrionaceae</taxon>
        <taxon>Limimonas</taxon>
    </lineage>
</organism>
<evidence type="ECO:0000313" key="2">
    <source>
        <dbReference type="EMBL" id="SDF48360.1"/>
    </source>
</evidence>
<dbReference type="EMBL" id="FNCE01000001">
    <property type="protein sequence ID" value="SDF48360.1"/>
    <property type="molecule type" value="Genomic_DNA"/>
</dbReference>
<reference evidence="2 3" key="1">
    <citation type="submission" date="2016-10" db="EMBL/GenBank/DDBJ databases">
        <authorList>
            <person name="de Groot N.N."/>
        </authorList>
    </citation>
    <scope>NUCLEOTIDE SEQUENCE [LARGE SCALE GENOMIC DNA]</scope>
    <source>
        <strain evidence="2 3">DSM 25584</strain>
    </source>
</reference>
<gene>
    <name evidence="2" type="ORF">SAMN05216241_101234</name>
</gene>
<keyword evidence="1" id="KW-1133">Transmembrane helix</keyword>
<feature type="transmembrane region" description="Helical" evidence="1">
    <location>
        <begin position="30"/>
        <end position="52"/>
    </location>
</feature>
<keyword evidence="1" id="KW-0812">Transmembrane</keyword>
<evidence type="ECO:0000313" key="3">
    <source>
        <dbReference type="Proteomes" id="UP000199415"/>
    </source>
</evidence>
<protein>
    <submittedName>
        <fullName evidence="2">Uncharacterized protein</fullName>
    </submittedName>
</protein>
<proteinExistence type="predicted"/>
<keyword evidence="3" id="KW-1185">Reference proteome</keyword>
<dbReference type="Proteomes" id="UP000199415">
    <property type="component" value="Unassembled WGS sequence"/>
</dbReference>
<dbReference type="AlphaFoldDB" id="A0A1G7LH75"/>
<keyword evidence="1" id="KW-0472">Membrane</keyword>
<name>A0A1G7LH75_9PROT</name>
<evidence type="ECO:0000256" key="1">
    <source>
        <dbReference type="SAM" id="Phobius"/>
    </source>
</evidence>
<accession>A0A1G7LH75</accession>